<feature type="region of interest" description="Disordered" evidence="1">
    <location>
        <begin position="506"/>
        <end position="526"/>
    </location>
</feature>
<feature type="compositionally biased region" description="Low complexity" evidence="1">
    <location>
        <begin position="952"/>
        <end position="1001"/>
    </location>
</feature>
<feature type="compositionally biased region" description="Polar residues" evidence="1">
    <location>
        <begin position="1009"/>
        <end position="1023"/>
    </location>
</feature>
<proteinExistence type="predicted"/>
<feature type="compositionally biased region" description="Basic and acidic residues" evidence="1">
    <location>
        <begin position="475"/>
        <end position="492"/>
    </location>
</feature>
<feature type="region of interest" description="Disordered" evidence="1">
    <location>
        <begin position="56"/>
        <end position="248"/>
    </location>
</feature>
<feature type="compositionally biased region" description="Basic residues" evidence="1">
    <location>
        <begin position="893"/>
        <end position="903"/>
    </location>
</feature>
<keyword evidence="3" id="KW-1185">Reference proteome</keyword>
<evidence type="ECO:0000313" key="3">
    <source>
        <dbReference type="Proteomes" id="UP001362999"/>
    </source>
</evidence>
<accession>A0AAV9ZP47</accession>
<feature type="compositionally biased region" description="Polar residues" evidence="1">
    <location>
        <begin position="160"/>
        <end position="174"/>
    </location>
</feature>
<reference evidence="2 3" key="1">
    <citation type="journal article" date="2024" name="J Genomics">
        <title>Draft genome sequencing and assembly of Favolaschia claudopus CIRM-BRFM 2984 isolated from oak limbs.</title>
        <authorList>
            <person name="Navarro D."/>
            <person name="Drula E."/>
            <person name="Chaduli D."/>
            <person name="Cazenave R."/>
            <person name="Ahrendt S."/>
            <person name="Wang J."/>
            <person name="Lipzen A."/>
            <person name="Daum C."/>
            <person name="Barry K."/>
            <person name="Grigoriev I.V."/>
            <person name="Favel A."/>
            <person name="Rosso M.N."/>
            <person name="Martin F."/>
        </authorList>
    </citation>
    <scope>NUCLEOTIDE SEQUENCE [LARGE SCALE GENOMIC DNA]</scope>
    <source>
        <strain evidence="2 3">CIRM-BRFM 2984</strain>
    </source>
</reference>
<feature type="compositionally biased region" description="Acidic residues" evidence="1">
    <location>
        <begin position="416"/>
        <end position="441"/>
    </location>
</feature>
<feature type="compositionally biased region" description="Basic and acidic residues" evidence="1">
    <location>
        <begin position="222"/>
        <end position="233"/>
    </location>
</feature>
<feature type="region of interest" description="Disordered" evidence="1">
    <location>
        <begin position="839"/>
        <end position="870"/>
    </location>
</feature>
<sequence>MTQMHFRDLNPAELGGCNNPQCRIGCGFYSPAPGHHGRPLATTPCDVCGCVGAQHREPPQAAVPPPPAPAPTFSSSSIPVPSNTYPIPTPAPAPSSASAFPTSEFTFSAGPTMTSPTPIPSRTSSFSATAQTMFASRPAASAAHASTSTSTAQRGRSPLRGSTSGPHSFRNLAQSRHRDSVAAMGRSGEASSSKIFHPALSAQKEADLNPLRSKSQRKRKRRDDPSPSHERNVRGKPTPTSEPKPPPAKRTNYCFAAIPFTKEVNRGNCTVPAAHELLYFEEGGYIKIITISSDDSPHDIQTKIAINYSHIQAFNDFGFRLLAVTRKVRRAKLGGKPLPKAGVARILRPIKRVLDHDALQIALSDSNIRKSGPRYRKIVFIALNPAGPNLPFHGMTYDPNDKLDHDLPSDHSESESSSDDEATSSSEDDNENSDVTMEDGESGDRQEEAGNKTGTNKGKEKAAPFMDPKGKGKQRAGDMKGKGKQKAEDSHFDTGFFDEDVAASAEYDSDNGPHFEGRSPVPDSGLVVPQTHLTMVRLLHNMQQPDAKASRRAIYWADNEGDSRGPFISGNKAAELGARLLVQFIASPETSVLTGAQVLSFIESNICQPFLMLSKLGKRLAGQAEQIGADELEADFDEGFAIGPGGLHGLAPHLQTAYISLPVALKAGASHDAYLAVFDNLTDLSLSLLRCLRHLRAKYHRSEWDPRGGCRELAVILHTKDSSLPVATEADFDHLNLRLLLNSLEKDPPNVSEIHFLLMDALGDASNPREMTAEHVILGGEFGMRRFYELVIARILDDLDTGHPDYISILACAQSASAGIARKIRNFFKGGGMNGSYAARRAGASSGPNTRSRSKRTTWKSDEEFDDMTNTDSLASGWELDCSTTERDIRVRRADRRRRKGTKAKSPPIIISSDSESSTTTSSDSGSSSDSSSDGMFKKACNDWTRSRRRASASNNAKTNTNASSSNQSTTASPRANAEAASSSSSTQPSDNARAGPSRPSRVPPPPLSQTRARPTWLDSTALESDDIEDATTILRRSPTRYWQGLMREILERFPHPDPSRRLTMDALLAPGMTRTRQYHLLSLAYHVDRNVSGSAHWIRIAGILSQILNDTRRYKLDDPRIVPLGCRY</sequence>
<name>A0AAV9ZP47_9AGAR</name>
<dbReference type="Proteomes" id="UP001362999">
    <property type="component" value="Unassembled WGS sequence"/>
</dbReference>
<protein>
    <submittedName>
        <fullName evidence="2">Uncharacterized protein</fullName>
    </submittedName>
</protein>
<gene>
    <name evidence="2" type="ORF">R3P38DRAFT_3097338</name>
</gene>
<feature type="compositionally biased region" description="Low complexity" evidence="1">
    <location>
        <begin position="912"/>
        <end position="934"/>
    </location>
</feature>
<evidence type="ECO:0000256" key="1">
    <source>
        <dbReference type="SAM" id="MobiDB-lite"/>
    </source>
</evidence>
<dbReference type="EMBL" id="JAWWNJ010000125">
    <property type="protein sequence ID" value="KAK6988180.1"/>
    <property type="molecule type" value="Genomic_DNA"/>
</dbReference>
<organism evidence="2 3">
    <name type="scientific">Favolaschia claudopus</name>
    <dbReference type="NCBI Taxonomy" id="2862362"/>
    <lineage>
        <taxon>Eukaryota</taxon>
        <taxon>Fungi</taxon>
        <taxon>Dikarya</taxon>
        <taxon>Basidiomycota</taxon>
        <taxon>Agaricomycotina</taxon>
        <taxon>Agaricomycetes</taxon>
        <taxon>Agaricomycetidae</taxon>
        <taxon>Agaricales</taxon>
        <taxon>Marasmiineae</taxon>
        <taxon>Mycenaceae</taxon>
        <taxon>Favolaschia</taxon>
    </lineage>
</organism>
<evidence type="ECO:0000313" key="2">
    <source>
        <dbReference type="EMBL" id="KAK6988180.1"/>
    </source>
</evidence>
<feature type="compositionally biased region" description="Pro residues" evidence="1">
    <location>
        <begin position="61"/>
        <end position="70"/>
    </location>
</feature>
<feature type="region of interest" description="Disordered" evidence="1">
    <location>
        <begin position="891"/>
        <end position="1023"/>
    </location>
</feature>
<comment type="caution">
    <text evidence="2">The sequence shown here is derived from an EMBL/GenBank/DDBJ whole genome shotgun (WGS) entry which is preliminary data.</text>
</comment>
<feature type="compositionally biased region" description="Low complexity" evidence="1">
    <location>
        <begin position="94"/>
        <end position="125"/>
    </location>
</feature>
<dbReference type="AlphaFoldDB" id="A0AAV9ZP47"/>
<feature type="region of interest" description="Disordered" evidence="1">
    <location>
        <begin position="390"/>
        <end position="492"/>
    </location>
</feature>
<feature type="compositionally biased region" description="Low complexity" evidence="1">
    <location>
        <begin position="135"/>
        <end position="152"/>
    </location>
</feature>
<feature type="compositionally biased region" description="Basic and acidic residues" evidence="1">
    <location>
        <begin position="399"/>
        <end position="414"/>
    </location>
</feature>